<accession>B3QXL2</accession>
<name>B3QXL2_CHLT3</name>
<dbReference type="CAZy" id="GT4">
    <property type="family name" value="Glycosyltransferase Family 4"/>
</dbReference>
<proteinExistence type="predicted"/>
<keyword evidence="1" id="KW-0328">Glycosyltransferase</keyword>
<keyword evidence="2 5" id="KW-0808">Transferase</keyword>
<dbReference type="Pfam" id="PF00534">
    <property type="entry name" value="Glycos_transf_1"/>
    <property type="match status" value="1"/>
</dbReference>
<dbReference type="eggNOG" id="COG0438">
    <property type="taxonomic scope" value="Bacteria"/>
</dbReference>
<evidence type="ECO:0000259" key="4">
    <source>
        <dbReference type="Pfam" id="PF13439"/>
    </source>
</evidence>
<dbReference type="InterPro" id="IPR001296">
    <property type="entry name" value="Glyco_trans_1"/>
</dbReference>
<evidence type="ECO:0000256" key="1">
    <source>
        <dbReference type="ARBA" id="ARBA00022676"/>
    </source>
</evidence>
<dbReference type="CDD" id="cd03811">
    <property type="entry name" value="GT4_GT28_WabH-like"/>
    <property type="match status" value="1"/>
</dbReference>
<evidence type="ECO:0000313" key="6">
    <source>
        <dbReference type="Proteomes" id="UP000001208"/>
    </source>
</evidence>
<dbReference type="GO" id="GO:0016757">
    <property type="term" value="F:glycosyltransferase activity"/>
    <property type="evidence" value="ECO:0007669"/>
    <property type="project" value="UniProtKB-KW"/>
</dbReference>
<evidence type="ECO:0000313" key="5">
    <source>
        <dbReference type="EMBL" id="ACF14927.1"/>
    </source>
</evidence>
<sequence length="364" mass="40244">MNIMFINSIGKNSYGGGEKWMVKSASGLLKRGHRVILASREDSMILKAAQQHGVETAVFTIHGDFSPVTTARIKTFLAQENIDVLICNLNKDVRVAGLAARLLKSPLVIARHGMLLCGKSWRHKLTLTKLVDGIITNTESIKAVYATYGWFAPDFVKVIYNGIEDKSHVPAYDFAKDFPGKKVIFSAGRLAEQKGFPYLIEAAAILKKERDDLVFAVSGKGKLEQELKALVKKNGLEASFHFLGFSENVDPYMKGCTLFVLASIFEGMPNVVMEAMALGKAVVATDVNGTGELMEHQKTGLIVPPRNPAALADAIRTIIDDEAMLRKFEENGLARVQTHFSIEKTVENIEQYLMEKLAEKKRRA</sequence>
<dbReference type="OrthoDB" id="9811239at2"/>
<dbReference type="Pfam" id="PF13439">
    <property type="entry name" value="Glyco_transf_4"/>
    <property type="match status" value="1"/>
</dbReference>
<dbReference type="KEGG" id="cts:Ctha_2478"/>
<dbReference type="AlphaFoldDB" id="B3QXL2"/>
<reference evidence="5 6" key="1">
    <citation type="submission" date="2008-06" db="EMBL/GenBank/DDBJ databases">
        <title>Complete sequence of Chloroherpeton thalassium ATCC 35110.</title>
        <authorList>
            <consortium name="US DOE Joint Genome Institute"/>
            <person name="Lucas S."/>
            <person name="Copeland A."/>
            <person name="Lapidus A."/>
            <person name="Glavina del Rio T."/>
            <person name="Dalin E."/>
            <person name="Tice H."/>
            <person name="Bruce D."/>
            <person name="Goodwin L."/>
            <person name="Pitluck S."/>
            <person name="Schmutz J."/>
            <person name="Larimer F."/>
            <person name="Land M."/>
            <person name="Hauser L."/>
            <person name="Kyrpides N."/>
            <person name="Mikhailova N."/>
            <person name="Liu Z."/>
            <person name="Li T."/>
            <person name="Zhao F."/>
            <person name="Overmann J."/>
            <person name="Bryant D.A."/>
            <person name="Richardson P."/>
        </authorList>
    </citation>
    <scope>NUCLEOTIDE SEQUENCE [LARGE SCALE GENOMIC DNA]</scope>
    <source>
        <strain evidence="6">ATCC 35110 / GB-78</strain>
    </source>
</reference>
<evidence type="ECO:0000256" key="2">
    <source>
        <dbReference type="ARBA" id="ARBA00022679"/>
    </source>
</evidence>
<dbReference type="SUPFAM" id="SSF53756">
    <property type="entry name" value="UDP-Glycosyltransferase/glycogen phosphorylase"/>
    <property type="match status" value="1"/>
</dbReference>
<organism evidence="5 6">
    <name type="scientific">Chloroherpeton thalassium (strain ATCC 35110 / GB-78)</name>
    <dbReference type="NCBI Taxonomy" id="517418"/>
    <lineage>
        <taxon>Bacteria</taxon>
        <taxon>Pseudomonadati</taxon>
        <taxon>Chlorobiota</taxon>
        <taxon>Chlorobiia</taxon>
        <taxon>Chlorobiales</taxon>
        <taxon>Chloroherpetonaceae</taxon>
        <taxon>Chloroherpeton</taxon>
    </lineage>
</organism>
<dbReference type="PANTHER" id="PTHR12526">
    <property type="entry name" value="GLYCOSYLTRANSFERASE"/>
    <property type="match status" value="1"/>
</dbReference>
<dbReference type="Gene3D" id="3.40.50.2000">
    <property type="entry name" value="Glycogen Phosphorylase B"/>
    <property type="match status" value="2"/>
</dbReference>
<dbReference type="RefSeq" id="WP_012501009.1">
    <property type="nucleotide sequence ID" value="NC_011026.1"/>
</dbReference>
<feature type="domain" description="Glycosyltransferase subfamily 4-like N-terminal" evidence="4">
    <location>
        <begin position="14"/>
        <end position="164"/>
    </location>
</feature>
<dbReference type="STRING" id="517418.Ctha_2478"/>
<dbReference type="PANTHER" id="PTHR12526:SF510">
    <property type="entry name" value="D-INOSITOL 3-PHOSPHATE GLYCOSYLTRANSFERASE"/>
    <property type="match status" value="1"/>
</dbReference>
<protein>
    <submittedName>
        <fullName evidence="5">Glycosyl transferase group 1</fullName>
    </submittedName>
</protein>
<dbReference type="Proteomes" id="UP000001208">
    <property type="component" value="Chromosome"/>
</dbReference>
<dbReference type="InterPro" id="IPR028098">
    <property type="entry name" value="Glyco_trans_4-like_N"/>
</dbReference>
<dbReference type="HOGENOM" id="CLU_009583_2_5_10"/>
<evidence type="ECO:0000259" key="3">
    <source>
        <dbReference type="Pfam" id="PF00534"/>
    </source>
</evidence>
<feature type="domain" description="Glycosyl transferase family 1" evidence="3">
    <location>
        <begin position="179"/>
        <end position="332"/>
    </location>
</feature>
<keyword evidence="6" id="KW-1185">Reference proteome</keyword>
<gene>
    <name evidence="5" type="ordered locus">Ctha_2478</name>
</gene>
<dbReference type="EMBL" id="CP001100">
    <property type="protein sequence ID" value="ACF14927.1"/>
    <property type="molecule type" value="Genomic_DNA"/>
</dbReference>